<accession>A0A9P6MRF9</accession>
<dbReference type="AlphaFoldDB" id="A0A9P6MRF9"/>
<evidence type="ECO:0000256" key="1">
    <source>
        <dbReference type="SAM" id="MobiDB-lite"/>
    </source>
</evidence>
<feature type="compositionally biased region" description="Basic and acidic residues" evidence="1">
    <location>
        <begin position="163"/>
        <end position="174"/>
    </location>
</feature>
<dbReference type="EMBL" id="JAAAID010001451">
    <property type="protein sequence ID" value="KAG0009955.1"/>
    <property type="molecule type" value="Genomic_DNA"/>
</dbReference>
<gene>
    <name evidence="2" type="ORF">BGZ80_001906</name>
</gene>
<comment type="caution">
    <text evidence="2">The sequence shown here is derived from an EMBL/GenBank/DDBJ whole genome shotgun (WGS) entry which is preliminary data.</text>
</comment>
<evidence type="ECO:0000313" key="2">
    <source>
        <dbReference type="EMBL" id="KAG0009955.1"/>
    </source>
</evidence>
<dbReference type="Proteomes" id="UP000703661">
    <property type="component" value="Unassembled WGS sequence"/>
</dbReference>
<feature type="region of interest" description="Disordered" evidence="1">
    <location>
        <begin position="1"/>
        <end position="199"/>
    </location>
</feature>
<feature type="compositionally biased region" description="Basic and acidic residues" evidence="1">
    <location>
        <begin position="230"/>
        <end position="248"/>
    </location>
</feature>
<feature type="compositionally biased region" description="Polar residues" evidence="1">
    <location>
        <begin position="177"/>
        <end position="188"/>
    </location>
</feature>
<proteinExistence type="predicted"/>
<sequence length="248" mass="27582">MTNTLSKSLESPTSDAVEAAGNNPIQSSEKGMSTPLRKSKRISRSINAPGPVSEVEGNPKAHGHKETENITSDERQGRMASMNEKGKENIPPCEDGYKESRPGDNITSLENASQQHQGRTKRRKFSRPTRVVKLDDQQYEPDGEIMSSNSIDGGVDIPGPDTINKKDWEEKVPQKLESASHNVRTAGSGSRHKQEELSEYERQRLENIKRNQEMLRFLELPIAATSKHAIFKESEPGDKMKSSAEDLS</sequence>
<protein>
    <submittedName>
        <fullName evidence="2">Uncharacterized protein</fullName>
    </submittedName>
</protein>
<feature type="compositionally biased region" description="Polar residues" evidence="1">
    <location>
        <begin position="105"/>
        <end position="117"/>
    </location>
</feature>
<reference evidence="2" key="1">
    <citation type="journal article" date="2020" name="Fungal Divers.">
        <title>Resolving the Mortierellaceae phylogeny through synthesis of multi-gene phylogenetics and phylogenomics.</title>
        <authorList>
            <person name="Vandepol N."/>
            <person name="Liber J."/>
            <person name="Desiro A."/>
            <person name="Na H."/>
            <person name="Kennedy M."/>
            <person name="Barry K."/>
            <person name="Grigoriev I.V."/>
            <person name="Miller A.N."/>
            <person name="O'Donnell K."/>
            <person name="Stajich J.E."/>
            <person name="Bonito G."/>
        </authorList>
    </citation>
    <scope>NUCLEOTIDE SEQUENCE</scope>
    <source>
        <strain evidence="2">NRRL 2769</strain>
    </source>
</reference>
<feature type="compositionally biased region" description="Basic and acidic residues" evidence="1">
    <location>
        <begin position="64"/>
        <end position="77"/>
    </location>
</feature>
<organism evidence="2 3">
    <name type="scientific">Entomortierella chlamydospora</name>
    <dbReference type="NCBI Taxonomy" id="101097"/>
    <lineage>
        <taxon>Eukaryota</taxon>
        <taxon>Fungi</taxon>
        <taxon>Fungi incertae sedis</taxon>
        <taxon>Mucoromycota</taxon>
        <taxon>Mortierellomycotina</taxon>
        <taxon>Mortierellomycetes</taxon>
        <taxon>Mortierellales</taxon>
        <taxon>Mortierellaceae</taxon>
        <taxon>Entomortierella</taxon>
    </lineage>
</organism>
<evidence type="ECO:0000313" key="3">
    <source>
        <dbReference type="Proteomes" id="UP000703661"/>
    </source>
</evidence>
<name>A0A9P6MRF9_9FUNG</name>
<feature type="compositionally biased region" description="Polar residues" evidence="1">
    <location>
        <begin position="1"/>
        <end position="14"/>
    </location>
</feature>
<feature type="non-terminal residue" evidence="2">
    <location>
        <position position="248"/>
    </location>
</feature>
<feature type="compositionally biased region" description="Basic residues" evidence="1">
    <location>
        <begin position="118"/>
        <end position="127"/>
    </location>
</feature>
<feature type="region of interest" description="Disordered" evidence="1">
    <location>
        <begin position="228"/>
        <end position="248"/>
    </location>
</feature>
<keyword evidence="3" id="KW-1185">Reference proteome</keyword>